<evidence type="ECO:0000256" key="2">
    <source>
        <dbReference type="ARBA" id="ARBA00022617"/>
    </source>
</evidence>
<feature type="chain" id="PRO_5046741393" evidence="7">
    <location>
        <begin position="27"/>
        <end position="150"/>
    </location>
</feature>
<feature type="domain" description="Cytochrome c" evidence="8">
    <location>
        <begin position="67"/>
        <end position="149"/>
    </location>
</feature>
<comment type="caution">
    <text evidence="9">The sequence shown here is derived from an EMBL/GenBank/DDBJ whole genome shotgun (WGS) entry which is preliminary data.</text>
</comment>
<dbReference type="InterPro" id="IPR009056">
    <property type="entry name" value="Cyt_c-like_dom"/>
</dbReference>
<evidence type="ECO:0000256" key="4">
    <source>
        <dbReference type="ARBA" id="ARBA00022982"/>
    </source>
</evidence>
<evidence type="ECO:0000259" key="8">
    <source>
        <dbReference type="PROSITE" id="PS51007"/>
    </source>
</evidence>
<evidence type="ECO:0000313" key="9">
    <source>
        <dbReference type="EMBL" id="MCL6271184.1"/>
    </source>
</evidence>
<reference evidence="9 10" key="1">
    <citation type="submission" date="2022-05" db="EMBL/GenBank/DDBJ databases">
        <authorList>
            <person name="Park J.-S."/>
        </authorList>
    </citation>
    <scope>NUCLEOTIDE SEQUENCE [LARGE SCALE GENOMIC DNA]</scope>
    <source>
        <strain evidence="9 10">2012CJ34-2</strain>
    </source>
</reference>
<keyword evidence="4" id="KW-0249">Electron transport</keyword>
<evidence type="ECO:0000256" key="1">
    <source>
        <dbReference type="ARBA" id="ARBA00022448"/>
    </source>
</evidence>
<gene>
    <name evidence="9" type="ORF">M3P05_14760</name>
</gene>
<dbReference type="Proteomes" id="UP001203338">
    <property type="component" value="Unassembled WGS sequence"/>
</dbReference>
<evidence type="ECO:0000256" key="7">
    <source>
        <dbReference type="SAM" id="SignalP"/>
    </source>
</evidence>
<dbReference type="PRINTS" id="PR00607">
    <property type="entry name" value="CYTCHROMECIE"/>
</dbReference>
<dbReference type="EMBL" id="JAMFLX010000021">
    <property type="protein sequence ID" value="MCL6271184.1"/>
    <property type="molecule type" value="Genomic_DNA"/>
</dbReference>
<evidence type="ECO:0000256" key="5">
    <source>
        <dbReference type="ARBA" id="ARBA00023004"/>
    </source>
</evidence>
<proteinExistence type="predicted"/>
<organism evidence="9 10">
    <name type="scientific">Parendozoicomonas callyspongiae</name>
    <dbReference type="NCBI Taxonomy" id="2942213"/>
    <lineage>
        <taxon>Bacteria</taxon>
        <taxon>Pseudomonadati</taxon>
        <taxon>Pseudomonadota</taxon>
        <taxon>Gammaproteobacteria</taxon>
        <taxon>Oceanospirillales</taxon>
        <taxon>Endozoicomonadaceae</taxon>
        <taxon>Parendozoicomonas</taxon>
    </lineage>
</organism>
<protein>
    <submittedName>
        <fullName evidence="9">C-type cytochrome</fullName>
    </submittedName>
</protein>
<keyword evidence="3 6" id="KW-0479">Metal-binding</keyword>
<sequence>MANVNRMRAISVAVFLGGMVSSLVMAAPKEVDKVTRQEIVGRIAPVGEVCIEGQPCATAAPVAQASDGPRSGEKIYNSYCTACHTAGVLGAPKKDDANAWSQKLAAAGSYSTLLSNAVKGIGSMPPKGTCMDCSDEEISIAIEYMSGLKP</sequence>
<dbReference type="PANTHER" id="PTHR40942:SF4">
    <property type="entry name" value="CYTOCHROME C5"/>
    <property type="match status" value="1"/>
</dbReference>
<feature type="signal peptide" evidence="7">
    <location>
        <begin position="1"/>
        <end position="26"/>
    </location>
</feature>
<dbReference type="PROSITE" id="PS51007">
    <property type="entry name" value="CYTC"/>
    <property type="match status" value="1"/>
</dbReference>
<keyword evidence="7" id="KW-0732">Signal</keyword>
<dbReference type="SUPFAM" id="SSF46626">
    <property type="entry name" value="Cytochrome c"/>
    <property type="match status" value="1"/>
</dbReference>
<keyword evidence="1" id="KW-0813">Transport</keyword>
<dbReference type="PANTHER" id="PTHR40942">
    <property type="match status" value="1"/>
</dbReference>
<keyword evidence="2 6" id="KW-0349">Heme</keyword>
<dbReference type="Gene3D" id="1.10.760.10">
    <property type="entry name" value="Cytochrome c-like domain"/>
    <property type="match status" value="1"/>
</dbReference>
<dbReference type="RefSeq" id="WP_249700601.1">
    <property type="nucleotide sequence ID" value="NZ_JAMFLX010000021.1"/>
</dbReference>
<dbReference type="InterPro" id="IPR002323">
    <property type="entry name" value="Cyt_CIE"/>
</dbReference>
<evidence type="ECO:0000313" key="10">
    <source>
        <dbReference type="Proteomes" id="UP001203338"/>
    </source>
</evidence>
<dbReference type="InterPro" id="IPR036909">
    <property type="entry name" value="Cyt_c-like_dom_sf"/>
</dbReference>
<keyword evidence="10" id="KW-1185">Reference proteome</keyword>
<dbReference type="Pfam" id="PF13442">
    <property type="entry name" value="Cytochrome_CBB3"/>
    <property type="match status" value="1"/>
</dbReference>
<name>A0ABT0PIK0_9GAMM</name>
<evidence type="ECO:0000256" key="6">
    <source>
        <dbReference type="PROSITE-ProRule" id="PRU00433"/>
    </source>
</evidence>
<evidence type="ECO:0000256" key="3">
    <source>
        <dbReference type="ARBA" id="ARBA00022723"/>
    </source>
</evidence>
<keyword evidence="5 6" id="KW-0408">Iron</keyword>
<accession>A0ABT0PIK0</accession>